<accession>K0V5Q4</accession>
<keyword evidence="2" id="KW-1185">Reference proteome</keyword>
<organism evidence="1 2">
    <name type="scientific">Mycolicibacterium vaccae ATCC 25954</name>
    <dbReference type="NCBI Taxonomy" id="1194972"/>
    <lineage>
        <taxon>Bacteria</taxon>
        <taxon>Bacillati</taxon>
        <taxon>Actinomycetota</taxon>
        <taxon>Actinomycetes</taxon>
        <taxon>Mycobacteriales</taxon>
        <taxon>Mycobacteriaceae</taxon>
        <taxon>Mycolicibacterium</taxon>
    </lineage>
</organism>
<proteinExistence type="predicted"/>
<sequence>MVLLRSEVPAVKSLAADPERVVFALIGPSHISVG</sequence>
<dbReference type="EMBL" id="ALQA01000017">
    <property type="protein sequence ID" value="EJZ10133.1"/>
    <property type="molecule type" value="Genomic_DNA"/>
</dbReference>
<dbReference type="AlphaFoldDB" id="K0V5Q4"/>
<comment type="caution">
    <text evidence="1">The sequence shown here is derived from an EMBL/GenBank/DDBJ whole genome shotgun (WGS) entry which is preliminary data.</text>
</comment>
<gene>
    <name evidence="1" type="ORF">MVAC_10417</name>
</gene>
<dbReference type="HOGENOM" id="CLU_3374764_0_0_11"/>
<reference evidence="1 2" key="1">
    <citation type="journal article" date="2012" name="J. Bacteriol.">
        <title>Complete Genome Sequence of Mycobacterium vaccae Type Strain ATCC 25954.</title>
        <authorList>
            <person name="Ho Y.S."/>
            <person name="Adroub S.A."/>
            <person name="Abadi M."/>
            <person name="Al Alwan B."/>
            <person name="Alkhateeb R."/>
            <person name="Gao G."/>
            <person name="Ragab A."/>
            <person name="Ali S."/>
            <person name="van Soolingen D."/>
            <person name="Bitter W."/>
            <person name="Pain A."/>
            <person name="Abdallah A.M."/>
        </authorList>
    </citation>
    <scope>NUCLEOTIDE SEQUENCE [LARGE SCALE GENOMIC DNA]</scope>
    <source>
        <strain evidence="1 2">ATCC 25954</strain>
    </source>
</reference>
<evidence type="ECO:0000313" key="1">
    <source>
        <dbReference type="EMBL" id="EJZ10133.1"/>
    </source>
</evidence>
<protein>
    <submittedName>
        <fullName evidence="1">Uncharacterized protein</fullName>
    </submittedName>
</protein>
<dbReference type="Proteomes" id="UP000006072">
    <property type="component" value="Unassembled WGS sequence"/>
</dbReference>
<evidence type="ECO:0000313" key="2">
    <source>
        <dbReference type="Proteomes" id="UP000006072"/>
    </source>
</evidence>
<name>K0V5Q4_MYCVA</name>